<dbReference type="Gramene" id="AET7Gv20597900.1">
    <property type="protein sequence ID" value="AET7Gv20597900.1"/>
    <property type="gene ID" value="AET7Gv20597900"/>
</dbReference>
<feature type="compositionally biased region" description="Polar residues" evidence="1">
    <location>
        <begin position="15"/>
        <end position="25"/>
    </location>
</feature>
<reference evidence="2" key="5">
    <citation type="journal article" date="2021" name="G3 (Bethesda)">
        <title>Aegilops tauschii genome assembly Aet v5.0 features greater sequence contiguity and improved annotation.</title>
        <authorList>
            <person name="Wang L."/>
            <person name="Zhu T."/>
            <person name="Rodriguez J.C."/>
            <person name="Deal K.R."/>
            <person name="Dubcovsky J."/>
            <person name="McGuire P.E."/>
            <person name="Lux T."/>
            <person name="Spannagl M."/>
            <person name="Mayer K.F.X."/>
            <person name="Baldrich P."/>
            <person name="Meyers B.C."/>
            <person name="Huo N."/>
            <person name="Gu Y.Q."/>
            <person name="Zhou H."/>
            <person name="Devos K.M."/>
            <person name="Bennetzen J.L."/>
            <person name="Unver T."/>
            <person name="Budak H."/>
            <person name="Gulick P.J."/>
            <person name="Galiba G."/>
            <person name="Kalapos B."/>
            <person name="Nelson D.R."/>
            <person name="Li P."/>
            <person name="You F.M."/>
            <person name="Luo M.C."/>
            <person name="Dvorak J."/>
        </authorList>
    </citation>
    <scope>NUCLEOTIDE SEQUENCE [LARGE SCALE GENOMIC DNA]</scope>
    <source>
        <strain evidence="2">cv. AL8/78</strain>
    </source>
</reference>
<protein>
    <submittedName>
        <fullName evidence="2">Uncharacterized protein</fullName>
    </submittedName>
</protein>
<reference evidence="2" key="4">
    <citation type="submission" date="2019-03" db="UniProtKB">
        <authorList>
            <consortium name="EnsemblPlants"/>
        </authorList>
    </citation>
    <scope>IDENTIFICATION</scope>
</reference>
<dbReference type="EnsemblPlants" id="AET7Gv20597900.3">
    <property type="protein sequence ID" value="AET7Gv20597900.3"/>
    <property type="gene ID" value="AET7Gv20597900"/>
</dbReference>
<dbReference type="Gramene" id="AET7Gv20597900.3">
    <property type="protein sequence ID" value="AET7Gv20597900.3"/>
    <property type="gene ID" value="AET7Gv20597900"/>
</dbReference>
<evidence type="ECO:0000256" key="1">
    <source>
        <dbReference type="SAM" id="MobiDB-lite"/>
    </source>
</evidence>
<dbReference type="EnsemblPlants" id="AET7Gv20597900.1">
    <property type="protein sequence ID" value="AET7Gv20597900.1"/>
    <property type="gene ID" value="AET7Gv20597900"/>
</dbReference>
<accession>A0A453RJ69</accession>
<reference evidence="3" key="1">
    <citation type="journal article" date="2014" name="Science">
        <title>Ancient hybridizations among the ancestral genomes of bread wheat.</title>
        <authorList>
            <consortium name="International Wheat Genome Sequencing Consortium,"/>
            <person name="Marcussen T."/>
            <person name="Sandve S.R."/>
            <person name="Heier L."/>
            <person name="Spannagl M."/>
            <person name="Pfeifer M."/>
            <person name="Jakobsen K.S."/>
            <person name="Wulff B.B."/>
            <person name="Steuernagel B."/>
            <person name="Mayer K.F."/>
            <person name="Olsen O.A."/>
        </authorList>
    </citation>
    <scope>NUCLEOTIDE SEQUENCE [LARGE SCALE GENOMIC DNA]</scope>
    <source>
        <strain evidence="3">cv. AL8/78</strain>
    </source>
</reference>
<reference evidence="2" key="3">
    <citation type="journal article" date="2017" name="Nature">
        <title>Genome sequence of the progenitor of the wheat D genome Aegilops tauschii.</title>
        <authorList>
            <person name="Luo M.C."/>
            <person name="Gu Y.Q."/>
            <person name="Puiu D."/>
            <person name="Wang H."/>
            <person name="Twardziok S.O."/>
            <person name="Deal K.R."/>
            <person name="Huo N."/>
            <person name="Zhu T."/>
            <person name="Wang L."/>
            <person name="Wang Y."/>
            <person name="McGuire P.E."/>
            <person name="Liu S."/>
            <person name="Long H."/>
            <person name="Ramasamy R.K."/>
            <person name="Rodriguez J.C."/>
            <person name="Van S.L."/>
            <person name="Yuan L."/>
            <person name="Wang Z."/>
            <person name="Xia Z."/>
            <person name="Xiao L."/>
            <person name="Anderson O.D."/>
            <person name="Ouyang S."/>
            <person name="Liang Y."/>
            <person name="Zimin A.V."/>
            <person name="Pertea G."/>
            <person name="Qi P."/>
            <person name="Bennetzen J.L."/>
            <person name="Dai X."/>
            <person name="Dawson M.W."/>
            <person name="Muller H.G."/>
            <person name="Kugler K."/>
            <person name="Rivarola-Duarte L."/>
            <person name="Spannagl M."/>
            <person name="Mayer K.F.X."/>
            <person name="Lu F.H."/>
            <person name="Bevan M.W."/>
            <person name="Leroy P."/>
            <person name="Li P."/>
            <person name="You F.M."/>
            <person name="Sun Q."/>
            <person name="Liu Z."/>
            <person name="Lyons E."/>
            <person name="Wicker T."/>
            <person name="Salzberg S.L."/>
            <person name="Devos K.M."/>
            <person name="Dvorak J."/>
        </authorList>
    </citation>
    <scope>NUCLEOTIDE SEQUENCE [LARGE SCALE GENOMIC DNA]</scope>
    <source>
        <strain evidence="2">cv. AL8/78</strain>
    </source>
</reference>
<dbReference type="EnsemblPlants" id="AET7Gv20597900.2">
    <property type="protein sequence ID" value="AET7Gv20597900.2"/>
    <property type="gene ID" value="AET7Gv20597900"/>
</dbReference>
<evidence type="ECO:0000313" key="2">
    <source>
        <dbReference type="EnsemblPlants" id="AET7Gv20597900.3"/>
    </source>
</evidence>
<keyword evidence="3" id="KW-1185">Reference proteome</keyword>
<reference evidence="3" key="2">
    <citation type="journal article" date="2017" name="Nat. Plants">
        <title>The Aegilops tauschii genome reveals multiple impacts of transposons.</title>
        <authorList>
            <person name="Zhao G."/>
            <person name="Zou C."/>
            <person name="Li K."/>
            <person name="Wang K."/>
            <person name="Li T."/>
            <person name="Gao L."/>
            <person name="Zhang X."/>
            <person name="Wang H."/>
            <person name="Yang Z."/>
            <person name="Liu X."/>
            <person name="Jiang W."/>
            <person name="Mao L."/>
            <person name="Kong X."/>
            <person name="Jiao Y."/>
            <person name="Jia J."/>
        </authorList>
    </citation>
    <scope>NUCLEOTIDE SEQUENCE [LARGE SCALE GENOMIC DNA]</scope>
    <source>
        <strain evidence="3">cv. AL8/78</strain>
    </source>
</reference>
<dbReference type="Gramene" id="AET7Gv20597900.4">
    <property type="protein sequence ID" value="AET7Gv20597900.4"/>
    <property type="gene ID" value="AET7Gv20597900"/>
</dbReference>
<name>A0A453RJ69_AEGTS</name>
<organism evidence="2 3">
    <name type="scientific">Aegilops tauschii subsp. strangulata</name>
    <name type="common">Goatgrass</name>
    <dbReference type="NCBI Taxonomy" id="200361"/>
    <lineage>
        <taxon>Eukaryota</taxon>
        <taxon>Viridiplantae</taxon>
        <taxon>Streptophyta</taxon>
        <taxon>Embryophyta</taxon>
        <taxon>Tracheophyta</taxon>
        <taxon>Spermatophyta</taxon>
        <taxon>Magnoliopsida</taxon>
        <taxon>Liliopsida</taxon>
        <taxon>Poales</taxon>
        <taxon>Poaceae</taxon>
        <taxon>BOP clade</taxon>
        <taxon>Pooideae</taxon>
        <taxon>Triticodae</taxon>
        <taxon>Triticeae</taxon>
        <taxon>Triticinae</taxon>
        <taxon>Aegilops</taxon>
    </lineage>
</organism>
<proteinExistence type="predicted"/>
<dbReference type="EnsemblPlants" id="AET7Gv20597900.4">
    <property type="protein sequence ID" value="AET7Gv20597900.4"/>
    <property type="gene ID" value="AET7Gv20597900"/>
</dbReference>
<dbReference type="AlphaFoldDB" id="A0A453RJ69"/>
<dbReference type="Gramene" id="AET7Gv20597900.2">
    <property type="protein sequence ID" value="AET7Gv20597900.2"/>
    <property type="gene ID" value="AET7Gv20597900"/>
</dbReference>
<sequence length="96" mass="10748">GPDDNFHIQNKGKRNQASFPFQSCSHRPPPQITFFFPGHHRRSALPFSSSSPHCQAPTHNYTNTADIGNHRLLLRDTAAIPPPVAAHHLLRAPLRQ</sequence>
<dbReference type="Proteomes" id="UP000015105">
    <property type="component" value="Chromosome 7D"/>
</dbReference>
<evidence type="ECO:0000313" key="3">
    <source>
        <dbReference type="Proteomes" id="UP000015105"/>
    </source>
</evidence>
<feature type="region of interest" description="Disordered" evidence="1">
    <location>
        <begin position="1"/>
        <end position="26"/>
    </location>
</feature>